<dbReference type="AlphaFoldDB" id="A0A2P2Q7T2"/>
<name>A0A2P2Q7T2_RHIMU</name>
<reference evidence="1" key="1">
    <citation type="submission" date="2018-02" db="EMBL/GenBank/DDBJ databases">
        <title>Rhizophora mucronata_Transcriptome.</title>
        <authorList>
            <person name="Meera S.P."/>
            <person name="Sreeshan A."/>
            <person name="Augustine A."/>
        </authorList>
    </citation>
    <scope>NUCLEOTIDE SEQUENCE</scope>
    <source>
        <tissue evidence="1">Leaf</tissue>
    </source>
</reference>
<evidence type="ECO:0000313" key="1">
    <source>
        <dbReference type="EMBL" id="MBX63041.1"/>
    </source>
</evidence>
<dbReference type="EMBL" id="GGEC01082557">
    <property type="protein sequence ID" value="MBX63041.1"/>
    <property type="molecule type" value="Transcribed_RNA"/>
</dbReference>
<organism evidence="1">
    <name type="scientific">Rhizophora mucronata</name>
    <name type="common">Asiatic mangrove</name>
    <dbReference type="NCBI Taxonomy" id="61149"/>
    <lineage>
        <taxon>Eukaryota</taxon>
        <taxon>Viridiplantae</taxon>
        <taxon>Streptophyta</taxon>
        <taxon>Embryophyta</taxon>
        <taxon>Tracheophyta</taxon>
        <taxon>Spermatophyta</taxon>
        <taxon>Magnoliopsida</taxon>
        <taxon>eudicotyledons</taxon>
        <taxon>Gunneridae</taxon>
        <taxon>Pentapetalae</taxon>
        <taxon>rosids</taxon>
        <taxon>fabids</taxon>
        <taxon>Malpighiales</taxon>
        <taxon>Rhizophoraceae</taxon>
        <taxon>Rhizophora</taxon>
    </lineage>
</organism>
<protein>
    <submittedName>
        <fullName evidence="1">Uncharacterized protein</fullName>
    </submittedName>
</protein>
<accession>A0A2P2Q7T2</accession>
<sequence>MNPKIKDIKAMKTQIKAVSKIPSIFFFFRSEGRSCSPYIYRERGIEATGF</sequence>
<proteinExistence type="predicted"/>